<dbReference type="PANTHER" id="PTHR30347:SF1">
    <property type="entry name" value="MECHANOSENSITIVE CHANNEL MSCK"/>
    <property type="match status" value="1"/>
</dbReference>
<dbReference type="InterPro" id="IPR011014">
    <property type="entry name" value="MscS_channel_TM-2"/>
</dbReference>
<keyword evidence="4 8" id="KW-0812">Transmembrane</keyword>
<evidence type="ECO:0000259" key="9">
    <source>
        <dbReference type="Pfam" id="PF00924"/>
    </source>
</evidence>
<feature type="transmembrane region" description="Helical" evidence="8">
    <location>
        <begin position="20"/>
        <end position="39"/>
    </location>
</feature>
<evidence type="ECO:0000313" key="11">
    <source>
        <dbReference type="EMBL" id="MYD90839.1"/>
    </source>
</evidence>
<feature type="transmembrane region" description="Helical" evidence="8">
    <location>
        <begin position="60"/>
        <end position="79"/>
    </location>
</feature>
<reference evidence="11" key="1">
    <citation type="submission" date="2019-09" db="EMBL/GenBank/DDBJ databases">
        <title>Characterisation of the sponge microbiome using genome-centric metagenomics.</title>
        <authorList>
            <person name="Engelberts J.P."/>
            <person name="Robbins S.J."/>
            <person name="De Goeij J.M."/>
            <person name="Aranda M."/>
            <person name="Bell S.C."/>
            <person name="Webster N.S."/>
        </authorList>
    </citation>
    <scope>NUCLEOTIDE SEQUENCE</scope>
    <source>
        <strain evidence="11">SB0662_bin_9</strain>
    </source>
</reference>
<dbReference type="InterPro" id="IPR052702">
    <property type="entry name" value="MscS-like_channel"/>
</dbReference>
<feature type="compositionally biased region" description="Basic and acidic residues" evidence="7">
    <location>
        <begin position="306"/>
        <end position="321"/>
    </location>
</feature>
<evidence type="ECO:0000256" key="5">
    <source>
        <dbReference type="ARBA" id="ARBA00022989"/>
    </source>
</evidence>
<dbReference type="Gene3D" id="2.30.30.60">
    <property type="match status" value="1"/>
</dbReference>
<sequence length="321" mass="34970">MNAIVNILNQQVTSVGGNPLTLSDILTTVGLVLAFYFLARITTRGARNFLQQRTRISATALRLSLQMFSGFMLLAGVYVSLSALGLDLSVFLIPLGALSIGLGLGLQSLAGNFVSGLVLLTERTVREGDIIEVDGIMGTVQETGLRATVLKTFGNTEAVLPNSVLTSQRLDNWTRSDRILRVESFVSVAYGTEVEPVHQTLMERIRSHPAVLDEPEPNTFLVELGDSALRFRILYWIDDPSQRLSSLSEILQGIHEDFAEQGIAIPFPQLDVNLHNRLASSYLSTGDQGPSPQEHAGRDTVGNTTNKEDTNCTATDEGREV</sequence>
<keyword evidence="3" id="KW-1003">Cell membrane</keyword>
<feature type="region of interest" description="Disordered" evidence="7">
    <location>
        <begin position="283"/>
        <end position="321"/>
    </location>
</feature>
<dbReference type="EMBL" id="VXPY01000078">
    <property type="protein sequence ID" value="MYD90839.1"/>
    <property type="molecule type" value="Genomic_DNA"/>
</dbReference>
<dbReference type="InterPro" id="IPR010920">
    <property type="entry name" value="LSM_dom_sf"/>
</dbReference>
<dbReference type="Pfam" id="PF00924">
    <property type="entry name" value="MS_channel_2nd"/>
    <property type="match status" value="1"/>
</dbReference>
<comment type="subcellular location">
    <subcellularLocation>
        <location evidence="1">Cell membrane</location>
        <topology evidence="1">Multi-pass membrane protein</topology>
    </subcellularLocation>
</comment>
<dbReference type="SUPFAM" id="SSF50182">
    <property type="entry name" value="Sm-like ribonucleoproteins"/>
    <property type="match status" value="1"/>
</dbReference>
<dbReference type="InterPro" id="IPR011066">
    <property type="entry name" value="MscS_channel_C_sf"/>
</dbReference>
<proteinExistence type="inferred from homology"/>
<keyword evidence="6 8" id="KW-0472">Membrane</keyword>
<evidence type="ECO:0000256" key="6">
    <source>
        <dbReference type="ARBA" id="ARBA00023136"/>
    </source>
</evidence>
<protein>
    <submittedName>
        <fullName evidence="11">Mechanosensitive ion channel</fullName>
    </submittedName>
</protein>
<dbReference type="Gene3D" id="1.10.287.1260">
    <property type="match status" value="1"/>
</dbReference>
<dbReference type="InterPro" id="IPR006685">
    <property type="entry name" value="MscS_channel_2nd"/>
</dbReference>
<evidence type="ECO:0000256" key="8">
    <source>
        <dbReference type="SAM" id="Phobius"/>
    </source>
</evidence>
<evidence type="ECO:0000256" key="3">
    <source>
        <dbReference type="ARBA" id="ARBA00022475"/>
    </source>
</evidence>
<feature type="transmembrane region" description="Helical" evidence="8">
    <location>
        <begin position="91"/>
        <end position="120"/>
    </location>
</feature>
<dbReference type="InterPro" id="IPR049278">
    <property type="entry name" value="MS_channel_C"/>
</dbReference>
<evidence type="ECO:0000256" key="2">
    <source>
        <dbReference type="ARBA" id="ARBA00008017"/>
    </source>
</evidence>
<name>A0A6B1DT09_9CHLR</name>
<dbReference type="GO" id="GO:0055085">
    <property type="term" value="P:transmembrane transport"/>
    <property type="evidence" value="ECO:0007669"/>
    <property type="project" value="InterPro"/>
</dbReference>
<evidence type="ECO:0000256" key="7">
    <source>
        <dbReference type="SAM" id="MobiDB-lite"/>
    </source>
</evidence>
<feature type="domain" description="Mechanosensitive ion channel MscS" evidence="9">
    <location>
        <begin position="110"/>
        <end position="175"/>
    </location>
</feature>
<keyword evidence="5 8" id="KW-1133">Transmembrane helix</keyword>
<dbReference type="PANTHER" id="PTHR30347">
    <property type="entry name" value="POTASSIUM CHANNEL RELATED"/>
    <property type="match status" value="1"/>
</dbReference>
<dbReference type="Gene3D" id="3.30.70.100">
    <property type="match status" value="1"/>
</dbReference>
<dbReference type="Pfam" id="PF21082">
    <property type="entry name" value="MS_channel_3rd"/>
    <property type="match status" value="1"/>
</dbReference>
<dbReference type="InterPro" id="IPR023408">
    <property type="entry name" value="MscS_beta-dom_sf"/>
</dbReference>
<accession>A0A6B1DT09</accession>
<dbReference type="SUPFAM" id="SSF82861">
    <property type="entry name" value="Mechanosensitive channel protein MscS (YggB), transmembrane region"/>
    <property type="match status" value="1"/>
</dbReference>
<organism evidence="11">
    <name type="scientific">Caldilineaceae bacterium SB0662_bin_9</name>
    <dbReference type="NCBI Taxonomy" id="2605258"/>
    <lineage>
        <taxon>Bacteria</taxon>
        <taxon>Bacillati</taxon>
        <taxon>Chloroflexota</taxon>
        <taxon>Caldilineae</taxon>
        <taxon>Caldilineales</taxon>
        <taxon>Caldilineaceae</taxon>
    </lineage>
</organism>
<comment type="caution">
    <text evidence="11">The sequence shown here is derived from an EMBL/GenBank/DDBJ whole genome shotgun (WGS) entry which is preliminary data.</text>
</comment>
<evidence type="ECO:0000256" key="1">
    <source>
        <dbReference type="ARBA" id="ARBA00004651"/>
    </source>
</evidence>
<comment type="similarity">
    <text evidence="2">Belongs to the MscS (TC 1.A.23) family.</text>
</comment>
<gene>
    <name evidence="11" type="ORF">F4Y08_10965</name>
</gene>
<dbReference type="SUPFAM" id="SSF82689">
    <property type="entry name" value="Mechanosensitive channel protein MscS (YggB), C-terminal domain"/>
    <property type="match status" value="1"/>
</dbReference>
<evidence type="ECO:0000259" key="10">
    <source>
        <dbReference type="Pfam" id="PF21082"/>
    </source>
</evidence>
<dbReference type="GO" id="GO:0005886">
    <property type="term" value="C:plasma membrane"/>
    <property type="evidence" value="ECO:0007669"/>
    <property type="project" value="UniProtKB-SubCell"/>
</dbReference>
<evidence type="ECO:0000256" key="4">
    <source>
        <dbReference type="ARBA" id="ARBA00022692"/>
    </source>
</evidence>
<feature type="domain" description="Mechanosensitive ion channel MscS C-terminal" evidence="10">
    <location>
        <begin position="186"/>
        <end position="265"/>
    </location>
</feature>
<dbReference type="AlphaFoldDB" id="A0A6B1DT09"/>